<accession>C0QIN3</accession>
<feature type="transmembrane region" description="Helical" evidence="1">
    <location>
        <begin position="12"/>
        <end position="31"/>
    </location>
</feature>
<organism evidence="2 3">
    <name type="scientific">Desulforapulum autotrophicum (strain ATCC 43914 / DSM 3382 / VKM B-1955 / HRM2)</name>
    <name type="common">Desulfobacterium autotrophicum</name>
    <dbReference type="NCBI Taxonomy" id="177437"/>
    <lineage>
        <taxon>Bacteria</taxon>
        <taxon>Pseudomonadati</taxon>
        <taxon>Thermodesulfobacteriota</taxon>
        <taxon>Desulfobacteria</taxon>
        <taxon>Desulfobacterales</taxon>
        <taxon>Desulfobacteraceae</taxon>
        <taxon>Desulforapulum</taxon>
    </lineage>
</organism>
<keyword evidence="1" id="KW-0812">Transmembrane</keyword>
<evidence type="ECO:0000313" key="3">
    <source>
        <dbReference type="Proteomes" id="UP000000442"/>
    </source>
</evidence>
<dbReference type="eggNOG" id="ENOG502ZP28">
    <property type="taxonomic scope" value="Bacteria"/>
</dbReference>
<reference evidence="2 3" key="1">
    <citation type="journal article" date="2009" name="Environ. Microbiol.">
        <title>Genome sequence of Desulfobacterium autotrophicum HRM2, a marine sulfate reducer oxidizing organic carbon completely to carbon dioxide.</title>
        <authorList>
            <person name="Strittmatter A.W."/>
            <person name="Liesegang H."/>
            <person name="Rabus R."/>
            <person name="Decker I."/>
            <person name="Amann J."/>
            <person name="Andres S."/>
            <person name="Henne A."/>
            <person name="Fricke W.F."/>
            <person name="Martinez-Arias R."/>
            <person name="Bartels D."/>
            <person name="Goesmann A."/>
            <person name="Krause L."/>
            <person name="Puehler A."/>
            <person name="Klenk H.P."/>
            <person name="Richter M."/>
            <person name="Schuler M."/>
            <person name="Gloeckner F.O."/>
            <person name="Meyerdierks A."/>
            <person name="Gottschalk G."/>
            <person name="Amann R."/>
        </authorList>
    </citation>
    <scope>NUCLEOTIDE SEQUENCE [LARGE SCALE GENOMIC DNA]</scope>
    <source>
        <strain evidence="3">ATCC 43914 / DSM 3382 / HRM2</strain>
    </source>
</reference>
<dbReference type="AlphaFoldDB" id="C0QIN3"/>
<keyword evidence="1" id="KW-0472">Membrane</keyword>
<dbReference type="KEGG" id="dat:HRM2_49290"/>
<evidence type="ECO:0000256" key="1">
    <source>
        <dbReference type="SAM" id="Phobius"/>
    </source>
</evidence>
<keyword evidence="3" id="KW-1185">Reference proteome</keyword>
<gene>
    <name evidence="2" type="ordered locus">HRM2_49290</name>
</gene>
<keyword evidence="1" id="KW-1133">Transmembrane helix</keyword>
<dbReference type="Proteomes" id="UP000000442">
    <property type="component" value="Chromosome"/>
</dbReference>
<protein>
    <submittedName>
        <fullName evidence="2">Uncharacterized protein</fullName>
    </submittedName>
</protein>
<dbReference type="HOGENOM" id="CLU_1552830_0_0_7"/>
<evidence type="ECO:0000313" key="2">
    <source>
        <dbReference type="EMBL" id="ACN17977.1"/>
    </source>
</evidence>
<dbReference type="EMBL" id="CP001087">
    <property type="protein sequence ID" value="ACN17977.1"/>
    <property type="molecule type" value="Genomic_DNA"/>
</dbReference>
<sequence>MNDPLKLFHPARSIRAVIILIFIGSGMNLFGCTVKQIPSTAEQTPVMKPVSRDYLSIKGENIDAEIFHLETQLKDQTGEAHDPKLLFHLALLYSSPHNPFPDHGKALQLIRTYMAQAPDEMKNDFEQYVMTLLFEIESRKNKLKQCKTSLEAQDKTNQKLKVAYDELFDENKNQAEIIEKLKSLGTRLEEKRKSID</sequence>
<proteinExistence type="predicted"/>
<name>C0QIN3_DESAH</name>
<dbReference type="RefSeq" id="WP_015906684.1">
    <property type="nucleotide sequence ID" value="NC_012108.1"/>
</dbReference>